<sequence>MTTLEPLAAVLLFSSLAALTAALGAAPLALGAPPARRVIGWANALAGGLMIGVAYTLLHEGLDGALAAGGFGTLVGLVCVRGTHTATGTGELDLERPEGAESDYSYKALLVDSLHAADEGVAIGAAMAVSLPLGITMAATLAVHNVPEAMVLNSVLTSRGMKASQSSLLSVAVNVNQVLLAVVTFTLIGLWPWLLPWVAGFAVGALIYRTLVELLPESYRQAGQTSIAVVTLLAMGVVVLLAGVAT</sequence>
<accession>A0A382JCY9</accession>
<dbReference type="Pfam" id="PF02535">
    <property type="entry name" value="Zip"/>
    <property type="match status" value="1"/>
</dbReference>
<dbReference type="AlphaFoldDB" id="A0A382JCY9"/>
<protein>
    <recommendedName>
        <fullName evidence="7">ZIP family metal transporter</fullName>
    </recommendedName>
</protein>
<organism evidence="6">
    <name type="scientific">marine metagenome</name>
    <dbReference type="NCBI Taxonomy" id="408172"/>
    <lineage>
        <taxon>unclassified sequences</taxon>
        <taxon>metagenomes</taxon>
        <taxon>ecological metagenomes</taxon>
    </lineage>
</organism>
<dbReference type="GO" id="GO:0046873">
    <property type="term" value="F:metal ion transmembrane transporter activity"/>
    <property type="evidence" value="ECO:0007669"/>
    <property type="project" value="InterPro"/>
</dbReference>
<feature type="transmembrane region" description="Helical" evidence="5">
    <location>
        <begin position="121"/>
        <end position="146"/>
    </location>
</feature>
<keyword evidence="2 5" id="KW-0812">Transmembrane</keyword>
<dbReference type="InterPro" id="IPR003689">
    <property type="entry name" value="ZIP"/>
</dbReference>
<evidence type="ECO:0000256" key="5">
    <source>
        <dbReference type="SAM" id="Phobius"/>
    </source>
</evidence>
<feature type="transmembrane region" description="Helical" evidence="5">
    <location>
        <begin position="227"/>
        <end position="245"/>
    </location>
</feature>
<gene>
    <name evidence="6" type="ORF">METZ01_LOCUS262610</name>
</gene>
<dbReference type="EMBL" id="UINC01073403">
    <property type="protein sequence ID" value="SVC09756.1"/>
    <property type="molecule type" value="Genomic_DNA"/>
</dbReference>
<feature type="transmembrane region" description="Helical" evidence="5">
    <location>
        <begin position="167"/>
        <end position="188"/>
    </location>
</feature>
<evidence type="ECO:0000256" key="3">
    <source>
        <dbReference type="ARBA" id="ARBA00022989"/>
    </source>
</evidence>
<evidence type="ECO:0008006" key="7">
    <source>
        <dbReference type="Google" id="ProtNLM"/>
    </source>
</evidence>
<feature type="transmembrane region" description="Helical" evidence="5">
    <location>
        <begin position="194"/>
        <end position="215"/>
    </location>
</feature>
<evidence type="ECO:0000256" key="4">
    <source>
        <dbReference type="ARBA" id="ARBA00023136"/>
    </source>
</evidence>
<evidence type="ECO:0000256" key="2">
    <source>
        <dbReference type="ARBA" id="ARBA00022692"/>
    </source>
</evidence>
<dbReference type="GO" id="GO:0016020">
    <property type="term" value="C:membrane"/>
    <property type="evidence" value="ECO:0007669"/>
    <property type="project" value="UniProtKB-SubCell"/>
</dbReference>
<reference evidence="6" key="1">
    <citation type="submission" date="2018-05" db="EMBL/GenBank/DDBJ databases">
        <authorList>
            <person name="Lanie J.A."/>
            <person name="Ng W.-L."/>
            <person name="Kazmierczak K.M."/>
            <person name="Andrzejewski T.M."/>
            <person name="Davidsen T.M."/>
            <person name="Wayne K.J."/>
            <person name="Tettelin H."/>
            <person name="Glass J.I."/>
            <person name="Rusch D."/>
            <person name="Podicherti R."/>
            <person name="Tsui H.-C.T."/>
            <person name="Winkler M.E."/>
        </authorList>
    </citation>
    <scope>NUCLEOTIDE SEQUENCE</scope>
</reference>
<proteinExistence type="predicted"/>
<keyword evidence="3 5" id="KW-1133">Transmembrane helix</keyword>
<evidence type="ECO:0000256" key="1">
    <source>
        <dbReference type="ARBA" id="ARBA00004141"/>
    </source>
</evidence>
<evidence type="ECO:0000313" key="6">
    <source>
        <dbReference type="EMBL" id="SVC09756.1"/>
    </source>
</evidence>
<feature type="transmembrane region" description="Helical" evidence="5">
    <location>
        <begin position="41"/>
        <end position="58"/>
    </location>
</feature>
<comment type="subcellular location">
    <subcellularLocation>
        <location evidence="1">Membrane</location>
        <topology evidence="1">Multi-pass membrane protein</topology>
    </subcellularLocation>
</comment>
<keyword evidence="4 5" id="KW-0472">Membrane</keyword>
<name>A0A382JCY9_9ZZZZ</name>